<evidence type="ECO:0000256" key="8">
    <source>
        <dbReference type="SAM" id="MobiDB-lite"/>
    </source>
</evidence>
<evidence type="ECO:0000256" key="7">
    <source>
        <dbReference type="SAM" id="Coils"/>
    </source>
</evidence>
<feature type="compositionally biased region" description="Acidic residues" evidence="8">
    <location>
        <begin position="699"/>
        <end position="724"/>
    </location>
</feature>
<feature type="compositionally biased region" description="Basic and acidic residues" evidence="8">
    <location>
        <begin position="848"/>
        <end position="861"/>
    </location>
</feature>
<dbReference type="FunFam" id="2.30.310.10:FF:000001">
    <property type="entry name" value="Nuclear export mediator factor Nemf"/>
    <property type="match status" value="1"/>
</dbReference>
<dbReference type="InterPro" id="IPR051608">
    <property type="entry name" value="RQC_Subunit_NEMF"/>
</dbReference>
<feature type="domain" description="NFACT RNA-binding" evidence="9">
    <location>
        <begin position="503"/>
        <end position="613"/>
    </location>
</feature>
<evidence type="ECO:0000259" key="10">
    <source>
        <dbReference type="Pfam" id="PF11923"/>
    </source>
</evidence>
<dbReference type="AlphaFoldDB" id="A0A8D8LCM9"/>
<evidence type="ECO:0000256" key="3">
    <source>
        <dbReference type="ARBA" id="ARBA00008318"/>
    </source>
</evidence>
<dbReference type="InterPro" id="IPR021846">
    <property type="entry name" value="NFACT-C"/>
</dbReference>
<dbReference type="Pfam" id="PF05833">
    <property type="entry name" value="NFACT_N"/>
    <property type="match status" value="1"/>
</dbReference>
<name>A0A8D8LCM9_9HEMI</name>
<feature type="domain" description="NFACT protein C-terminal" evidence="10">
    <location>
        <begin position="935"/>
        <end position="1025"/>
    </location>
</feature>
<sequence>MKNRFSTFDLICSVTELQKLVGMRLNQVYDIDHKTYLLRFQRTEEKQVLLIESGNRIHTTAFEWPKNVAPSGFSMKMRKHLKNKRLESLKLLGLDRIIDLQFGTGEAEYHIIVELYDRGNIVLTDKDYIILNVLRPHSDGEEVRFYVREKYPVDLAKNRSGAPTEEMLREMLAKEKPGDQLKKIFVPKLDYGPAIIEHVLMSAGFPNTCKLGKDVNIDTDLPRLVEAFKMAEQILDQALTVPSKGYLMQKKEKRPNSEEFVIANMEFHPMIQQTPDSETRVMTQHSSSTYQGFQIEEFESFAAAVDEFFSTAESNKIDLKAVQQERDALKKLENVKRDHVSRLNALEETQLQDKEKAELIIHNQEAVDAAILAIRQEIANQLSWEDIEARVKQAQRHNDPVASIIKQLKLNINHITLLLSDPFADSADNKKPSLVDVDLDLSAYANAKRYFDQKRSAAKKQQKTIQSTEKALKSAEKKTKQTLKDVQTMTNINKARKVYWFEKFYWFISSENYLVIGGRDMQQNELIVKRYLRANDVYVHADITGASSVVVKNPGTDPIPPKTLTEAGIMAVCYSVAWDAKVVTNAWWVRADQVSKTAPTGEFLTTGSFMIRGKKNFFPPCQLAMGISFLFKLEESSVVRHKDERRVRSLEEEAEETFKLLTRSGVGESHEGEGEVEVSLSGDDEEDEEEDKMKPIPEEKEEGEEGREEQEEEEEKSESEEEQEGGGMSFPDTQIKVDHAADRAIITGNTKLETKKLNTKNQNIPGNPDEEDDEDEVVFLGDDKPVVVKQSQAKPKPKQNLQQHKRPNPNQREHRESERSEQESVDGKPQNQPIKRGQKGKLKKMKEKYKDQDEEERKLKMEILQSAGSSNKENKKSKKGKKDKGGAGGGGGPKPDTRPAEAGPKPQTLPRAPPKEGETEDGEEVEVENEPVVSAEVDMLDSLTGQPCNEDELLFAVPVIAPYVTLTNYKYKVKLIPGTGKRGKASKTAQNIFLKDKNASAREKDLIKSVKDEVLARNIPGKVKLSAAQNQLLKARKR</sequence>
<dbReference type="GO" id="GO:0043023">
    <property type="term" value="F:ribosomal large subunit binding"/>
    <property type="evidence" value="ECO:0007669"/>
    <property type="project" value="TreeGrafter"/>
</dbReference>
<dbReference type="PANTHER" id="PTHR15239:SF6">
    <property type="entry name" value="RIBOSOME QUALITY CONTROL COMPLEX SUBUNIT NEMF"/>
    <property type="match status" value="1"/>
</dbReference>
<dbReference type="GO" id="GO:1990112">
    <property type="term" value="C:RQC complex"/>
    <property type="evidence" value="ECO:0007669"/>
    <property type="project" value="TreeGrafter"/>
</dbReference>
<protein>
    <submittedName>
        <fullName evidence="11">Nuclear export mediator factor NEMF homolog</fullName>
    </submittedName>
</protein>
<dbReference type="GO" id="GO:0005634">
    <property type="term" value="C:nucleus"/>
    <property type="evidence" value="ECO:0007669"/>
    <property type="project" value="UniProtKB-SubCell"/>
</dbReference>
<feature type="compositionally biased region" description="Basic residues" evidence="8">
    <location>
        <begin position="836"/>
        <end position="847"/>
    </location>
</feature>
<proteinExistence type="inferred from homology"/>
<evidence type="ECO:0000259" key="9">
    <source>
        <dbReference type="Pfam" id="PF05670"/>
    </source>
</evidence>
<feature type="coiled-coil region" evidence="7">
    <location>
        <begin position="322"/>
        <end position="349"/>
    </location>
</feature>
<feature type="compositionally biased region" description="Acidic residues" evidence="8">
    <location>
        <begin position="918"/>
        <end position="929"/>
    </location>
</feature>
<feature type="region of interest" description="Disordered" evidence="8">
    <location>
        <begin position="659"/>
        <end position="933"/>
    </location>
</feature>
<dbReference type="Pfam" id="PF11923">
    <property type="entry name" value="NFACT-C"/>
    <property type="match status" value="1"/>
</dbReference>
<comment type="similarity">
    <text evidence="3">Belongs to the NEMF family.</text>
</comment>
<reference evidence="11" key="1">
    <citation type="submission" date="2021-05" db="EMBL/GenBank/DDBJ databases">
        <authorList>
            <person name="Alioto T."/>
            <person name="Alioto T."/>
            <person name="Gomez Garrido J."/>
        </authorList>
    </citation>
    <scope>NUCLEOTIDE SEQUENCE</scope>
</reference>
<feature type="compositionally biased region" description="Acidic residues" evidence="8">
    <location>
        <begin position="768"/>
        <end position="777"/>
    </location>
</feature>
<dbReference type="GO" id="GO:0072344">
    <property type="term" value="P:rescue of stalled ribosome"/>
    <property type="evidence" value="ECO:0007669"/>
    <property type="project" value="TreeGrafter"/>
</dbReference>
<dbReference type="GO" id="GO:0005737">
    <property type="term" value="C:cytoplasm"/>
    <property type="evidence" value="ECO:0007669"/>
    <property type="project" value="UniProtKB-SubCell"/>
</dbReference>
<dbReference type="GO" id="GO:0000049">
    <property type="term" value="F:tRNA binding"/>
    <property type="evidence" value="ECO:0007669"/>
    <property type="project" value="TreeGrafter"/>
</dbReference>
<evidence type="ECO:0000313" key="11">
    <source>
        <dbReference type="EMBL" id="CAG6607459.1"/>
    </source>
</evidence>
<dbReference type="EMBL" id="HBUF01008039">
    <property type="protein sequence ID" value="CAG6607459.1"/>
    <property type="molecule type" value="Transcribed_RNA"/>
</dbReference>
<evidence type="ECO:0000256" key="2">
    <source>
        <dbReference type="ARBA" id="ARBA00004496"/>
    </source>
</evidence>
<feature type="compositionally biased region" description="Basic and acidic residues" evidence="8">
    <location>
        <begin position="811"/>
        <end position="826"/>
    </location>
</feature>
<evidence type="ECO:0000256" key="4">
    <source>
        <dbReference type="ARBA" id="ARBA00022490"/>
    </source>
</evidence>
<evidence type="ECO:0000256" key="5">
    <source>
        <dbReference type="ARBA" id="ARBA00023054"/>
    </source>
</evidence>
<evidence type="ECO:0000256" key="1">
    <source>
        <dbReference type="ARBA" id="ARBA00004123"/>
    </source>
</evidence>
<comment type="subcellular location">
    <subcellularLocation>
        <location evidence="2">Cytoplasm</location>
    </subcellularLocation>
    <subcellularLocation>
        <location evidence="1">Nucleus</location>
    </subcellularLocation>
</comment>
<keyword evidence="4" id="KW-0963">Cytoplasm</keyword>
<keyword evidence="6" id="KW-0539">Nucleus</keyword>
<organism evidence="11">
    <name type="scientific">Cacopsylla melanoneura</name>
    <dbReference type="NCBI Taxonomy" id="428564"/>
    <lineage>
        <taxon>Eukaryota</taxon>
        <taxon>Metazoa</taxon>
        <taxon>Ecdysozoa</taxon>
        <taxon>Arthropoda</taxon>
        <taxon>Hexapoda</taxon>
        <taxon>Insecta</taxon>
        <taxon>Pterygota</taxon>
        <taxon>Neoptera</taxon>
        <taxon>Paraneoptera</taxon>
        <taxon>Hemiptera</taxon>
        <taxon>Sternorrhyncha</taxon>
        <taxon>Psylloidea</taxon>
        <taxon>Psyllidae</taxon>
        <taxon>Psyllinae</taxon>
        <taxon>Cacopsylla</taxon>
    </lineage>
</organism>
<dbReference type="Pfam" id="PF05670">
    <property type="entry name" value="NFACT-R_1"/>
    <property type="match status" value="1"/>
</dbReference>
<dbReference type="GO" id="GO:1990116">
    <property type="term" value="P:ribosome-associated ubiquitin-dependent protein catabolic process"/>
    <property type="evidence" value="ECO:0007669"/>
    <property type="project" value="TreeGrafter"/>
</dbReference>
<evidence type="ECO:0000256" key="6">
    <source>
        <dbReference type="ARBA" id="ARBA00023242"/>
    </source>
</evidence>
<dbReference type="PANTHER" id="PTHR15239">
    <property type="entry name" value="NUCLEAR EXPORT MEDIATOR FACTOR NEMF"/>
    <property type="match status" value="1"/>
</dbReference>
<dbReference type="Gene3D" id="2.30.310.10">
    <property type="entry name" value="ibrinogen binding protein from staphylococcus aureus domain"/>
    <property type="match status" value="1"/>
</dbReference>
<feature type="coiled-coil region" evidence="7">
    <location>
        <begin position="458"/>
        <end position="485"/>
    </location>
</feature>
<accession>A0A8D8LCM9</accession>
<dbReference type="NCBIfam" id="NF041120">
    <property type="entry name" value="RqcH_arch"/>
    <property type="match status" value="1"/>
</dbReference>
<dbReference type="InterPro" id="IPR008532">
    <property type="entry name" value="NFACT_RNA-bd"/>
</dbReference>
<keyword evidence="5 7" id="KW-0175">Coiled coil</keyword>